<reference evidence="1 2" key="1">
    <citation type="submission" date="2017-10" db="EMBL/GenBank/DDBJ databases">
        <title>Genomics of the genus Arcobacter.</title>
        <authorList>
            <person name="Perez-Cataluna A."/>
            <person name="Figueras M.J."/>
        </authorList>
    </citation>
    <scope>NUCLEOTIDE SEQUENCE [LARGE SCALE GENOMIC DNA]</scope>
    <source>
        <strain evidence="1 2">CECT 8993</strain>
    </source>
</reference>
<sequence length="196" mass="23271">MFIAVKKQTFYFGDCKNCEAKCCSGKDGIVFSQILLEDFEKVYKNFPIVFIFGNLGYIKPVILLTNGKDYCPYLKDFKCTIYENRPTVCRNYPLSANLDNKIYIDIICPEVNTNYSKEKKLIVRNEKLTPSFYNDLYFTYQDRYIQTHEELEKLNKNNFQEIITINDIKFFKYIGAINNNFLEYHKLSLKNFDNFL</sequence>
<dbReference type="RefSeq" id="WP_128982367.1">
    <property type="nucleotide sequence ID" value="NZ_PDKJ01000011.1"/>
</dbReference>
<accession>A0A4Q0YDQ4</accession>
<name>A0A4Q0YDQ4_9BACT</name>
<dbReference type="InterPro" id="IPR005358">
    <property type="entry name" value="Puta_zinc/iron-chelating_dom"/>
</dbReference>
<dbReference type="Pfam" id="PF03692">
    <property type="entry name" value="CxxCxxCC"/>
    <property type="match status" value="1"/>
</dbReference>
<proteinExistence type="predicted"/>
<comment type="caution">
    <text evidence="1">The sequence shown here is derived from an EMBL/GenBank/DDBJ whole genome shotgun (WGS) entry which is preliminary data.</text>
</comment>
<dbReference type="EMBL" id="PDKJ01000011">
    <property type="protein sequence ID" value="RXJ67011.1"/>
    <property type="molecule type" value="Genomic_DNA"/>
</dbReference>
<gene>
    <name evidence="1" type="ORF">CRV08_11815</name>
</gene>
<protein>
    <submittedName>
        <fullName evidence="1">Zinc/iron-chelating domain-containing protein</fullName>
    </submittedName>
</protein>
<evidence type="ECO:0000313" key="2">
    <source>
        <dbReference type="Proteomes" id="UP000290172"/>
    </source>
</evidence>
<evidence type="ECO:0000313" key="1">
    <source>
        <dbReference type="EMBL" id="RXJ67011.1"/>
    </source>
</evidence>
<dbReference type="Proteomes" id="UP000290172">
    <property type="component" value="Unassembled WGS sequence"/>
</dbReference>
<dbReference type="AlphaFoldDB" id="A0A4Q0YDQ4"/>
<organism evidence="1 2">
    <name type="scientific">Halarcobacter ebronensis</name>
    <dbReference type="NCBI Taxonomy" id="1462615"/>
    <lineage>
        <taxon>Bacteria</taxon>
        <taxon>Pseudomonadati</taxon>
        <taxon>Campylobacterota</taxon>
        <taxon>Epsilonproteobacteria</taxon>
        <taxon>Campylobacterales</taxon>
        <taxon>Arcobacteraceae</taxon>
        <taxon>Halarcobacter</taxon>
    </lineage>
</organism>